<evidence type="ECO:0000313" key="1">
    <source>
        <dbReference type="EMBL" id="WWD07358.1"/>
    </source>
</evidence>
<protein>
    <submittedName>
        <fullName evidence="1">Uncharacterized protein</fullName>
    </submittedName>
</protein>
<gene>
    <name evidence="1" type="ORF">V865_005456</name>
</gene>
<dbReference type="Proteomes" id="UP001358614">
    <property type="component" value="Chromosome 1"/>
</dbReference>
<dbReference type="GeneID" id="91104257"/>
<keyword evidence="2" id="KW-1185">Reference proteome</keyword>
<accession>A0AAX4KPV9</accession>
<dbReference type="RefSeq" id="XP_066085325.1">
    <property type="nucleotide sequence ID" value="XM_066229228.1"/>
</dbReference>
<organism evidence="1 2">
    <name type="scientific">Kwoniella europaea PYCC6329</name>
    <dbReference type="NCBI Taxonomy" id="1423913"/>
    <lineage>
        <taxon>Eukaryota</taxon>
        <taxon>Fungi</taxon>
        <taxon>Dikarya</taxon>
        <taxon>Basidiomycota</taxon>
        <taxon>Agaricomycotina</taxon>
        <taxon>Tremellomycetes</taxon>
        <taxon>Tremellales</taxon>
        <taxon>Cryptococcaceae</taxon>
        <taxon>Kwoniella</taxon>
    </lineage>
</organism>
<dbReference type="KEGG" id="ker:91104257"/>
<evidence type="ECO:0000313" key="2">
    <source>
        <dbReference type="Proteomes" id="UP001358614"/>
    </source>
</evidence>
<dbReference type="EMBL" id="CP144089">
    <property type="protein sequence ID" value="WWD07358.1"/>
    <property type="molecule type" value="Genomic_DNA"/>
</dbReference>
<dbReference type="AlphaFoldDB" id="A0AAX4KPV9"/>
<proteinExistence type="predicted"/>
<sequence length="234" mass="26604">MSTNPIQSTIHLSTCSPSERTFSLVHPDPNRSMMAIRLQPKHLDSEGNCTRITISDIPSLDGHTLTPQEGDIPYERYVLSMNKELPSTTFSKECTNVPRGLTQDHAKCLTQAEQTKDNAEISRCLQDGAEAIQEALSEFPEFITSRFEEFVDAQGHLIKNIQNTTWSTINGSTRLTVQEKKDLVDRFTKALYADYESVLYQDGRSVYSLAHDLEKNADRKQGWLKERRKYNNGM</sequence>
<name>A0AAX4KPV9_9TREE</name>
<reference evidence="1 2" key="1">
    <citation type="submission" date="2024-01" db="EMBL/GenBank/DDBJ databases">
        <title>Comparative genomics of Cryptococcus and Kwoniella reveals pathogenesis evolution and contrasting modes of karyotype evolution via chromosome fusion or intercentromeric recombination.</title>
        <authorList>
            <person name="Coelho M.A."/>
            <person name="David-Palma M."/>
            <person name="Shea T."/>
            <person name="Bowers K."/>
            <person name="McGinley-Smith S."/>
            <person name="Mohammad A.W."/>
            <person name="Gnirke A."/>
            <person name="Yurkov A.M."/>
            <person name="Nowrousian M."/>
            <person name="Sun S."/>
            <person name="Cuomo C.A."/>
            <person name="Heitman J."/>
        </authorList>
    </citation>
    <scope>NUCLEOTIDE SEQUENCE [LARGE SCALE GENOMIC DNA]</scope>
    <source>
        <strain evidence="1 2">PYCC6329</strain>
    </source>
</reference>